<evidence type="ECO:0000313" key="5">
    <source>
        <dbReference type="EMBL" id="MFD1486212.1"/>
    </source>
</evidence>
<keyword evidence="6" id="KW-1185">Reference proteome</keyword>
<reference evidence="6" key="1">
    <citation type="journal article" date="2019" name="Int. J. Syst. Evol. Microbiol.">
        <title>The Global Catalogue of Microorganisms (GCM) 10K type strain sequencing project: providing services to taxonomists for standard genome sequencing and annotation.</title>
        <authorList>
            <consortium name="The Broad Institute Genomics Platform"/>
            <consortium name="The Broad Institute Genome Sequencing Center for Infectious Disease"/>
            <person name="Wu L."/>
            <person name="Ma J."/>
        </authorList>
    </citation>
    <scope>NUCLEOTIDE SEQUENCE [LARGE SCALE GENOMIC DNA]</scope>
    <source>
        <strain evidence="6">CCM 8903</strain>
    </source>
</reference>
<dbReference type="InterPro" id="IPR005650">
    <property type="entry name" value="BlaI_family"/>
</dbReference>
<dbReference type="EMBL" id="JBHTON010000054">
    <property type="protein sequence ID" value="MFD1486212.1"/>
    <property type="molecule type" value="Genomic_DNA"/>
</dbReference>
<dbReference type="Gene3D" id="1.10.10.10">
    <property type="entry name" value="Winged helix-like DNA-binding domain superfamily/Winged helix DNA-binding domain"/>
    <property type="match status" value="1"/>
</dbReference>
<comment type="similarity">
    <text evidence="1">Belongs to the BlaI transcriptional regulatory family.</text>
</comment>
<gene>
    <name evidence="5" type="ORF">ACFQ5J_13345</name>
</gene>
<dbReference type="PIRSF" id="PIRSF019455">
    <property type="entry name" value="CopR_AtkY"/>
    <property type="match status" value="1"/>
</dbReference>
<accession>A0ABW4E8L6</accession>
<dbReference type="SUPFAM" id="SSF46785">
    <property type="entry name" value="Winged helix' DNA-binding domain"/>
    <property type="match status" value="1"/>
</dbReference>
<keyword evidence="2" id="KW-0805">Transcription regulation</keyword>
<comment type="caution">
    <text evidence="5">The sequence shown here is derived from an EMBL/GenBank/DDBJ whole genome shotgun (WGS) entry which is preliminary data.</text>
</comment>
<sequence length="148" mass="16189">MAIATEMSPAEWEVMRVIWTKKQAASTEIITVLQGKRDWSESTIKTLLRRLVQKQILTTTAAGRKFVYHPQVSEKAAMAQTASELFDHLCAMKKGGVLLDLLAQTTLSQADIKQMQAVLAQKLPTAPEHVACNCLGDADSCEGACAEK</sequence>
<evidence type="ECO:0000256" key="4">
    <source>
        <dbReference type="ARBA" id="ARBA00023163"/>
    </source>
</evidence>
<dbReference type="RefSeq" id="WP_125752437.1">
    <property type="nucleotide sequence ID" value="NZ_JBHTON010000054.1"/>
</dbReference>
<protein>
    <submittedName>
        <fullName evidence="5">CopY/TcrY family copper transport repressor</fullName>
    </submittedName>
</protein>
<keyword evidence="4" id="KW-0804">Transcription</keyword>
<dbReference type="Proteomes" id="UP001597252">
    <property type="component" value="Unassembled WGS sequence"/>
</dbReference>
<dbReference type="Pfam" id="PF03965">
    <property type="entry name" value="Penicillinase_R"/>
    <property type="match status" value="1"/>
</dbReference>
<evidence type="ECO:0000313" key="6">
    <source>
        <dbReference type="Proteomes" id="UP001597252"/>
    </source>
</evidence>
<dbReference type="InterPro" id="IPR014071">
    <property type="entry name" value="Cu_transp_CopY/TcrY"/>
</dbReference>
<dbReference type="NCBIfam" id="TIGR02698">
    <property type="entry name" value="CopY_TcrY"/>
    <property type="match status" value="1"/>
</dbReference>
<evidence type="ECO:0000256" key="2">
    <source>
        <dbReference type="ARBA" id="ARBA00023015"/>
    </source>
</evidence>
<proteinExistence type="inferred from homology"/>
<evidence type="ECO:0000256" key="1">
    <source>
        <dbReference type="ARBA" id="ARBA00011046"/>
    </source>
</evidence>
<organism evidence="5 6">
    <name type="scientific">Lacticaseibacillus baoqingensis</name>
    <dbReference type="NCBI Taxonomy" id="2486013"/>
    <lineage>
        <taxon>Bacteria</taxon>
        <taxon>Bacillati</taxon>
        <taxon>Bacillota</taxon>
        <taxon>Bacilli</taxon>
        <taxon>Lactobacillales</taxon>
        <taxon>Lactobacillaceae</taxon>
        <taxon>Lacticaseibacillus</taxon>
    </lineage>
</organism>
<name>A0ABW4E8L6_9LACO</name>
<keyword evidence="3" id="KW-0238">DNA-binding</keyword>
<dbReference type="InterPro" id="IPR036390">
    <property type="entry name" value="WH_DNA-bd_sf"/>
</dbReference>
<dbReference type="InterPro" id="IPR036388">
    <property type="entry name" value="WH-like_DNA-bd_sf"/>
</dbReference>
<evidence type="ECO:0000256" key="3">
    <source>
        <dbReference type="ARBA" id="ARBA00023125"/>
    </source>
</evidence>